<dbReference type="EMBL" id="JAMGBC010000001">
    <property type="protein sequence ID" value="MCL6679436.1"/>
    <property type="molecule type" value="Genomic_DNA"/>
</dbReference>
<comment type="caution">
    <text evidence="2">The sequence shown here is derived from an EMBL/GenBank/DDBJ whole genome shotgun (WGS) entry which is preliminary data.</text>
</comment>
<name>A0ABT0RGR2_9SPHN</name>
<dbReference type="InterPro" id="IPR036108">
    <property type="entry name" value="4pyrrol_syn_uPrphyn_synt_sf"/>
</dbReference>
<gene>
    <name evidence="2" type="ORF">LZ519_08955</name>
</gene>
<accession>A0ABT0RGR2</accession>
<dbReference type="Proteomes" id="UP001165343">
    <property type="component" value="Unassembled WGS sequence"/>
</dbReference>
<reference evidence="2" key="1">
    <citation type="submission" date="2022-05" db="EMBL/GenBank/DDBJ databases">
        <authorList>
            <person name="Jo J.-H."/>
            <person name="Im W.-T."/>
        </authorList>
    </citation>
    <scope>NUCLEOTIDE SEQUENCE</scope>
    <source>
        <strain evidence="2">RG327</strain>
    </source>
</reference>
<dbReference type="Pfam" id="PF02602">
    <property type="entry name" value="HEM4"/>
    <property type="match status" value="1"/>
</dbReference>
<dbReference type="InterPro" id="IPR003754">
    <property type="entry name" value="4pyrrol_synth_uPrphyn_synth"/>
</dbReference>
<evidence type="ECO:0000313" key="3">
    <source>
        <dbReference type="Proteomes" id="UP001165343"/>
    </source>
</evidence>
<proteinExistence type="predicted"/>
<sequence length="222" mass="22968">MRPVAILRPEPGASRTAASVRAMGLDPLIAPLFRIEALEWTPPDPQKFDCVLLTSANAVLQAGPGLDAFRDLPTYCVGEATAAAAKEAGLTVAKAGNGGVGDLLESLSPKLKLLHLCGRHRRPASTGSIEAVPVYESVAVEPPPALPALADAVLLVHSPRAGQRLKDLADQGLLDRKILSIAAISGEAARAAGAGWQEVEVATEPADSALLAIAARLCNKRG</sequence>
<keyword evidence="3" id="KW-1185">Reference proteome</keyword>
<dbReference type="SUPFAM" id="SSF69618">
    <property type="entry name" value="HemD-like"/>
    <property type="match status" value="1"/>
</dbReference>
<evidence type="ECO:0000313" key="2">
    <source>
        <dbReference type="EMBL" id="MCL6679436.1"/>
    </source>
</evidence>
<evidence type="ECO:0000259" key="1">
    <source>
        <dbReference type="Pfam" id="PF02602"/>
    </source>
</evidence>
<dbReference type="RefSeq" id="WP_249868333.1">
    <property type="nucleotide sequence ID" value="NZ_JAMGBC010000001.1"/>
</dbReference>
<protein>
    <submittedName>
        <fullName evidence="2">Uroporphyrinogen-III synthase</fullName>
    </submittedName>
</protein>
<dbReference type="Gene3D" id="3.40.50.10090">
    <property type="match status" value="1"/>
</dbReference>
<dbReference type="CDD" id="cd06578">
    <property type="entry name" value="HemD"/>
    <property type="match status" value="1"/>
</dbReference>
<feature type="domain" description="Tetrapyrrole biosynthesis uroporphyrinogen III synthase" evidence="1">
    <location>
        <begin position="15"/>
        <end position="211"/>
    </location>
</feature>
<organism evidence="2 3">
    <name type="scientific">Sphingomonas anseongensis</name>
    <dbReference type="NCBI Taxonomy" id="2908207"/>
    <lineage>
        <taxon>Bacteria</taxon>
        <taxon>Pseudomonadati</taxon>
        <taxon>Pseudomonadota</taxon>
        <taxon>Alphaproteobacteria</taxon>
        <taxon>Sphingomonadales</taxon>
        <taxon>Sphingomonadaceae</taxon>
        <taxon>Sphingomonas</taxon>
    </lineage>
</organism>